<evidence type="ECO:0008006" key="4">
    <source>
        <dbReference type="Google" id="ProtNLM"/>
    </source>
</evidence>
<name>A0A9P6VXV9_RHOMI</name>
<evidence type="ECO:0000256" key="1">
    <source>
        <dbReference type="SAM" id="MobiDB-lite"/>
    </source>
</evidence>
<dbReference type="SUPFAM" id="SSF52540">
    <property type="entry name" value="P-loop containing nucleoside triphosphate hydrolases"/>
    <property type="match status" value="1"/>
</dbReference>
<dbReference type="InterPro" id="IPR019368">
    <property type="entry name" value="Ribosomal_mS29"/>
</dbReference>
<feature type="compositionally biased region" description="Low complexity" evidence="1">
    <location>
        <begin position="145"/>
        <end position="161"/>
    </location>
</feature>
<comment type="caution">
    <text evidence="2">The sequence shown here is derived from an EMBL/GenBank/DDBJ whole genome shotgun (WGS) entry which is preliminary data.</text>
</comment>
<sequence length="730" mass="78978">MNRQAVVAYLDKLVTTPAYHDVLAILKGARNGFVYGARVRGPHALVMSLIFQSGSLRQRLAYVYRATKQHSLNLARFVAIYKTALLVQKSLAGGKQRKFDTFFAGLVGGWAVFGERNAVNEQIVLYVVSRVITSFLPRATPPVPSSASSASAPAAVSAPDGLPRPPGYPYPKPRAPHPKVFELYSALAWGMVMYLFREKRDRLHGGMVSSMQYLYLDSEVWNSFKTLLWPDSFASGKVGAGLRAVRTQGELQPARPLAAHIDEIMSSLNMATQVAKTVSSRGFASTSAVRLPPKPNSLAAMFASRKQMAAGNSDENAATGSANALAEVTLPRPDLRDLATLHPETVSKSAIGTPRAYPDEALQALKTLSLPQSLQKLHAMTSKPASVVRETTVELARVLDQARTESSESSRFILAGPEGSGKTMLLVQAASYAHSNGWVVLYLPSATATVDSSSAFSYSSDRALFEQPGLAADLLQRFSSANKAAFKSLKTSRARVFGEKEIASGKSLEELAKAGMSDDKLTTAVFEAVMEELAEQKERPVLLAIDHAQSLFSLSAYTDPSYERLHPYHLVIPRMLLDFTAGQLNFAQGAVVLAPSSRYLASSPPLSDFLSANSPKSGSDPLTSVYERGDVPEYSTYASILNSGVKPFLLPDRLNRKEAMGIVDLVKGWRGAREGESEAPLHQPTLSTHPLTSFVLPLAAVDDASFLERLVATDGNPRLFMRALSKNVAV</sequence>
<dbReference type="Gene3D" id="3.40.50.300">
    <property type="entry name" value="P-loop containing nucleotide triphosphate hydrolases"/>
    <property type="match status" value="1"/>
</dbReference>
<dbReference type="Proteomes" id="UP000777482">
    <property type="component" value="Unassembled WGS sequence"/>
</dbReference>
<dbReference type="InterPro" id="IPR027417">
    <property type="entry name" value="P-loop_NTPase"/>
</dbReference>
<dbReference type="PANTHER" id="PTHR15460">
    <property type="entry name" value="PEROXISOMAL MEMBRANE PROTEIN 4"/>
    <property type="match status" value="1"/>
</dbReference>
<dbReference type="Pfam" id="PF10236">
    <property type="entry name" value="DAP3"/>
    <property type="match status" value="1"/>
</dbReference>
<dbReference type="GO" id="GO:0005778">
    <property type="term" value="C:peroxisomal membrane"/>
    <property type="evidence" value="ECO:0007669"/>
    <property type="project" value="TreeGrafter"/>
</dbReference>
<gene>
    <name evidence="2" type="ORF">C6P46_006658</name>
</gene>
<evidence type="ECO:0000313" key="3">
    <source>
        <dbReference type="Proteomes" id="UP000777482"/>
    </source>
</evidence>
<dbReference type="InterPro" id="IPR019531">
    <property type="entry name" value="Pmp4"/>
</dbReference>
<dbReference type="PANTHER" id="PTHR15460:SF3">
    <property type="entry name" value="PEROXISOMAL MEMBRANE PROTEIN 4"/>
    <property type="match status" value="1"/>
</dbReference>
<organism evidence="2 3">
    <name type="scientific">Rhodotorula mucilaginosa</name>
    <name type="common">Yeast</name>
    <name type="synonym">Rhodotorula rubra</name>
    <dbReference type="NCBI Taxonomy" id="5537"/>
    <lineage>
        <taxon>Eukaryota</taxon>
        <taxon>Fungi</taxon>
        <taxon>Dikarya</taxon>
        <taxon>Basidiomycota</taxon>
        <taxon>Pucciniomycotina</taxon>
        <taxon>Microbotryomycetes</taxon>
        <taxon>Sporidiobolales</taxon>
        <taxon>Sporidiobolaceae</taxon>
        <taxon>Rhodotorula</taxon>
    </lineage>
</organism>
<dbReference type="EMBL" id="PUHQ01000085">
    <property type="protein sequence ID" value="KAG0657161.1"/>
    <property type="molecule type" value="Genomic_DNA"/>
</dbReference>
<reference evidence="2 3" key="1">
    <citation type="submission" date="2020-11" db="EMBL/GenBank/DDBJ databases">
        <title>Kefir isolates.</title>
        <authorList>
            <person name="Marcisauskas S."/>
            <person name="Kim Y."/>
            <person name="Blasche S."/>
        </authorList>
    </citation>
    <scope>NUCLEOTIDE SEQUENCE [LARGE SCALE GENOMIC DNA]</scope>
    <source>
        <strain evidence="2 3">KR</strain>
    </source>
</reference>
<keyword evidence="3" id="KW-1185">Reference proteome</keyword>
<accession>A0A9P6VXV9</accession>
<dbReference type="AlphaFoldDB" id="A0A9P6VXV9"/>
<protein>
    <recommendedName>
        <fullName evidence="4">Peroxisomal protein</fullName>
    </recommendedName>
</protein>
<feature type="compositionally biased region" description="Pro residues" evidence="1">
    <location>
        <begin position="162"/>
        <end position="171"/>
    </location>
</feature>
<feature type="region of interest" description="Disordered" evidence="1">
    <location>
        <begin position="142"/>
        <end position="171"/>
    </location>
</feature>
<proteinExistence type="predicted"/>
<evidence type="ECO:0000313" key="2">
    <source>
        <dbReference type="EMBL" id="KAG0657161.1"/>
    </source>
</evidence>
<dbReference type="OrthoDB" id="39659at2759"/>
<dbReference type="Pfam" id="PF02466">
    <property type="entry name" value="Tim17"/>
    <property type="match status" value="1"/>
</dbReference>